<protein>
    <submittedName>
        <fullName evidence="5">Cyclic nucleotide-binding protein</fullName>
    </submittedName>
</protein>
<dbReference type="Gene3D" id="1.10.10.10">
    <property type="entry name" value="Winged helix-like DNA-binding domain superfamily/Winged helix DNA-binding domain"/>
    <property type="match status" value="1"/>
</dbReference>
<dbReference type="PANTHER" id="PTHR24567">
    <property type="entry name" value="CRP FAMILY TRANSCRIPTIONAL REGULATORY PROTEIN"/>
    <property type="match status" value="1"/>
</dbReference>
<gene>
    <name evidence="5" type="ORF">SAMN04488026_102930</name>
</gene>
<dbReference type="GO" id="GO:0005829">
    <property type="term" value="C:cytosol"/>
    <property type="evidence" value="ECO:0007669"/>
    <property type="project" value="TreeGrafter"/>
</dbReference>
<dbReference type="InterPro" id="IPR014710">
    <property type="entry name" value="RmlC-like_jellyroll"/>
</dbReference>
<reference evidence="5 6" key="1">
    <citation type="submission" date="2016-10" db="EMBL/GenBank/DDBJ databases">
        <authorList>
            <person name="de Groot N.N."/>
        </authorList>
    </citation>
    <scope>NUCLEOTIDE SEQUENCE [LARGE SCALE GENOMIC DNA]</scope>
    <source>
        <strain evidence="5 6">DSM 25294</strain>
    </source>
</reference>
<evidence type="ECO:0000313" key="5">
    <source>
        <dbReference type="EMBL" id="SDK02647.1"/>
    </source>
</evidence>
<evidence type="ECO:0000256" key="3">
    <source>
        <dbReference type="ARBA" id="ARBA00023163"/>
    </source>
</evidence>
<dbReference type="STRING" id="571298.SAMN04488026_102930"/>
<dbReference type="RefSeq" id="WP_093157391.1">
    <property type="nucleotide sequence ID" value="NZ_FNEK01000029.1"/>
</dbReference>
<dbReference type="InterPro" id="IPR050397">
    <property type="entry name" value="Env_Response_Regulators"/>
</dbReference>
<accession>A0A1G8YJ13</accession>
<dbReference type="PROSITE" id="PS51063">
    <property type="entry name" value="HTH_CRP_2"/>
    <property type="match status" value="1"/>
</dbReference>
<dbReference type="InterPro" id="IPR000595">
    <property type="entry name" value="cNMP-bd_dom"/>
</dbReference>
<evidence type="ECO:0000313" key="6">
    <source>
        <dbReference type="Proteomes" id="UP000199382"/>
    </source>
</evidence>
<dbReference type="GO" id="GO:0003700">
    <property type="term" value="F:DNA-binding transcription factor activity"/>
    <property type="evidence" value="ECO:0007669"/>
    <property type="project" value="TreeGrafter"/>
</dbReference>
<feature type="domain" description="HTH crp-type" evidence="4">
    <location>
        <begin position="127"/>
        <end position="190"/>
    </location>
</feature>
<dbReference type="InterPro" id="IPR012318">
    <property type="entry name" value="HTH_CRP"/>
</dbReference>
<sequence>MHIPSESTPLRLPAGSLLFRPGQECPGFVRLHTGSVRVTLTAENGREVVLYRVTPGGLCLQTFSCLVDGRRYSAEGRAETDIEGEMLPHGAFQRLLAEDAGFRADVFRAVAGRFSEYEQLVEEVALTGFDARLARALKRLASDGLVLTTHEGLAAETASGRAFVSRRLAEFERNGIIARRRGEIEILDFGRLERIAREAG</sequence>
<keyword evidence="1" id="KW-0805">Transcription regulation</keyword>
<dbReference type="AlphaFoldDB" id="A0A1G8YJ13"/>
<dbReference type="InterPro" id="IPR036390">
    <property type="entry name" value="WH_DNA-bd_sf"/>
</dbReference>
<dbReference type="SUPFAM" id="SSF46785">
    <property type="entry name" value="Winged helix' DNA-binding domain"/>
    <property type="match status" value="1"/>
</dbReference>
<dbReference type="Pfam" id="PF13545">
    <property type="entry name" value="HTH_Crp_2"/>
    <property type="match status" value="1"/>
</dbReference>
<evidence type="ECO:0000256" key="2">
    <source>
        <dbReference type="ARBA" id="ARBA00023125"/>
    </source>
</evidence>
<dbReference type="OrthoDB" id="9776746at2"/>
<dbReference type="Gene3D" id="2.60.120.10">
    <property type="entry name" value="Jelly Rolls"/>
    <property type="match status" value="1"/>
</dbReference>
<dbReference type="EMBL" id="FNEK01000029">
    <property type="protein sequence ID" value="SDK02647.1"/>
    <property type="molecule type" value="Genomic_DNA"/>
</dbReference>
<keyword evidence="2" id="KW-0238">DNA-binding</keyword>
<evidence type="ECO:0000256" key="1">
    <source>
        <dbReference type="ARBA" id="ARBA00023015"/>
    </source>
</evidence>
<dbReference type="PANTHER" id="PTHR24567:SF74">
    <property type="entry name" value="HTH-TYPE TRANSCRIPTIONAL REGULATOR ARCR"/>
    <property type="match status" value="1"/>
</dbReference>
<dbReference type="InterPro" id="IPR018490">
    <property type="entry name" value="cNMP-bd_dom_sf"/>
</dbReference>
<dbReference type="CDD" id="cd00038">
    <property type="entry name" value="CAP_ED"/>
    <property type="match status" value="1"/>
</dbReference>
<dbReference type="Pfam" id="PF00027">
    <property type="entry name" value="cNMP_binding"/>
    <property type="match status" value="1"/>
</dbReference>
<dbReference type="Proteomes" id="UP000199382">
    <property type="component" value="Unassembled WGS sequence"/>
</dbReference>
<name>A0A1G8YJ13_9RHOB</name>
<dbReference type="SMART" id="SM00419">
    <property type="entry name" value="HTH_CRP"/>
    <property type="match status" value="1"/>
</dbReference>
<dbReference type="SUPFAM" id="SSF51206">
    <property type="entry name" value="cAMP-binding domain-like"/>
    <property type="match status" value="1"/>
</dbReference>
<keyword evidence="6" id="KW-1185">Reference proteome</keyword>
<dbReference type="GO" id="GO:0003677">
    <property type="term" value="F:DNA binding"/>
    <property type="evidence" value="ECO:0007669"/>
    <property type="project" value="UniProtKB-KW"/>
</dbReference>
<organism evidence="5 6">
    <name type="scientific">Aliiruegeria lutimaris</name>
    <dbReference type="NCBI Taxonomy" id="571298"/>
    <lineage>
        <taxon>Bacteria</taxon>
        <taxon>Pseudomonadati</taxon>
        <taxon>Pseudomonadota</taxon>
        <taxon>Alphaproteobacteria</taxon>
        <taxon>Rhodobacterales</taxon>
        <taxon>Roseobacteraceae</taxon>
        <taxon>Aliiruegeria</taxon>
    </lineage>
</organism>
<dbReference type="InterPro" id="IPR036388">
    <property type="entry name" value="WH-like_DNA-bd_sf"/>
</dbReference>
<evidence type="ECO:0000259" key="4">
    <source>
        <dbReference type="PROSITE" id="PS51063"/>
    </source>
</evidence>
<proteinExistence type="predicted"/>
<keyword evidence="3" id="KW-0804">Transcription</keyword>